<organism evidence="2">
    <name type="scientific">Picea glauca</name>
    <name type="common">White spruce</name>
    <name type="synonym">Pinus glauca</name>
    <dbReference type="NCBI Taxonomy" id="3330"/>
    <lineage>
        <taxon>Eukaryota</taxon>
        <taxon>Viridiplantae</taxon>
        <taxon>Streptophyta</taxon>
        <taxon>Embryophyta</taxon>
        <taxon>Tracheophyta</taxon>
        <taxon>Spermatophyta</taxon>
        <taxon>Pinopsida</taxon>
        <taxon>Pinidae</taxon>
        <taxon>Conifers I</taxon>
        <taxon>Pinales</taxon>
        <taxon>Pinaceae</taxon>
        <taxon>Picea</taxon>
    </lineage>
</organism>
<dbReference type="AlphaFoldDB" id="A0A101M4B7"/>
<evidence type="ECO:0008006" key="3">
    <source>
        <dbReference type="Google" id="ProtNLM"/>
    </source>
</evidence>
<comment type="caution">
    <text evidence="2">The sequence shown here is derived from an EMBL/GenBank/DDBJ whole genome shotgun (WGS) entry which is preliminary data.</text>
</comment>
<evidence type="ECO:0000313" key="2">
    <source>
        <dbReference type="EMBL" id="KUM50755.1"/>
    </source>
</evidence>
<gene>
    <name evidence="2" type="ORF">ABT39_MTgene599</name>
</gene>
<keyword evidence="1" id="KW-0732">Signal</keyword>
<accession>A0A101M4B7</accession>
<feature type="chain" id="PRO_5007100264" description="Secreted protein" evidence="1">
    <location>
        <begin position="20"/>
        <end position="83"/>
    </location>
</feature>
<dbReference type="EMBL" id="LKAM01000001">
    <property type="protein sequence ID" value="KUM50755.1"/>
    <property type="molecule type" value="Genomic_DNA"/>
</dbReference>
<feature type="signal peptide" evidence="1">
    <location>
        <begin position="1"/>
        <end position="19"/>
    </location>
</feature>
<name>A0A101M4B7_PICGL</name>
<sequence length="83" mass="8860">MMAILPKLLVLLTPNSVQCISLLPRNLPCLRTAAPSSFLPATAISLPLCLPAVYPLSSLPARAPFLTPLFSYSINMSCTVGFL</sequence>
<keyword evidence="2" id="KW-0496">Mitochondrion</keyword>
<protein>
    <recommendedName>
        <fullName evidence="3">Secreted protein</fullName>
    </recommendedName>
</protein>
<geneLocation type="mitochondrion" evidence="2"/>
<evidence type="ECO:0000256" key="1">
    <source>
        <dbReference type="SAM" id="SignalP"/>
    </source>
</evidence>
<proteinExistence type="predicted"/>
<reference evidence="2" key="1">
    <citation type="journal article" date="2015" name="Genome Biol. Evol.">
        <title>Organellar Genomes of White Spruce (Picea glauca): Assembly and Annotation.</title>
        <authorList>
            <person name="Jackman S.D."/>
            <person name="Warren R.L."/>
            <person name="Gibb E.A."/>
            <person name="Vandervalk B.P."/>
            <person name="Mohamadi H."/>
            <person name="Chu J."/>
            <person name="Raymond A."/>
            <person name="Pleasance S."/>
            <person name="Coope R."/>
            <person name="Wildung M.R."/>
            <person name="Ritland C.E."/>
            <person name="Bousquet J."/>
            <person name="Jones S.J."/>
            <person name="Bohlmann J."/>
            <person name="Birol I."/>
        </authorList>
    </citation>
    <scope>NUCLEOTIDE SEQUENCE [LARGE SCALE GENOMIC DNA]</scope>
    <source>
        <tissue evidence="2">Flushing bud</tissue>
    </source>
</reference>